<keyword evidence="5" id="KW-1185">Reference proteome</keyword>
<keyword evidence="2" id="KW-0732">Signal</keyword>
<dbReference type="Proteomes" id="UP000009134">
    <property type="component" value="Plasmid pNL2"/>
</dbReference>
<dbReference type="PROSITE" id="PS51208">
    <property type="entry name" value="AUTOTRANSPORTER"/>
    <property type="match status" value="1"/>
</dbReference>
<keyword evidence="4" id="KW-0614">Plasmid</keyword>
<feature type="signal peptide" evidence="2">
    <location>
        <begin position="1"/>
        <end position="27"/>
    </location>
</feature>
<geneLocation type="plasmid" evidence="4 5">
    <name>pNL2</name>
</geneLocation>
<dbReference type="SMART" id="SM00869">
    <property type="entry name" value="Autotransporter"/>
    <property type="match status" value="1"/>
</dbReference>
<sequence length="2083" mass="204789">MKTNKSRLALGAASAAVAVGLAAQVQAATTTSGTTVTVAGTDNTADSVNTATNAVSGSTVTVSISTGATVVQPSTALSPTQQGAVAITNRGTVGTSVAPVGIVYAGTSTSSDNTFDLANLGAITGGVSVNGVGGTVNIVNSGTIDNGIGVTAAGAVTIRTGAVKSGSGIAVSAASQDNVSIAVDGTIGTAGTEMVSSALRDVQAISIGTTSTSTGPTTETVDGTTTVSGSSSSDYTGGSADVAVEAGGASGAVLAVGLASASVSVDGAVGAEDQSAQVNAIANLGEVHSASDYEYVTTATGSSYATHEEFATMGGDASVDIGEGGFVSGAVTAAGLTSAEVTVDGTVGREGFSSSVNARALGVSHSEDETGTVVNASGDYTNNFTATNARTGGTASVTVGENGIVRGAINARADGDATIDNSGQVDGALNARSNEYVSNQEVTSYNSGTFTSADGVSVDAYTSGYAFTSGNVGNAASVTNAQGASAGYANLNAIGDATLTNGGELVNGALVNSSGTTSTGSGATSETYTFTDTGEGTYRSAYSYSDETTSGSSTIGGTASVANASGGTIGNGPGSSLSVNGFAGAQVQNAGIINANVNLGSTGSDSTSASLSTYDETADTVGVTASESTYEYANASTATGGSASLTNAAGGLVGLNDESPVSVSLHANSDASVTNAGRINGPVSVVADATDTANSGGSANTFTVDRTTGVVNTSEAEHYESSSASAGGSASFANAAGGLVVGSVNVSGDAGVTVSNAGVVTGTTYASSNSSASTFAYESLETGVFTPGAEGGFVSDYTQSVSSSSNDDGGDVTGTYDGFNGAVQFTNSGASDGSVTQFANGNSTATVSGTIFGSFNETASGSASTSTYTETTHYANDADGNTFEGTYDEASSGTYDRTGGNSSLAVAGGTITGNATVNADGDASAQLGNGAEIGGNLDVHAATFGSNSTFAETSSTVGTYVDGDLTGYTLEEASESSSTNLDSAGSVSIGNAEVGGYVSVSGAKGGATLDLASAGSIGGSAYVYAGGSDSESAGTSTTVVSDGETTVDTASESSSTANGGNVSATVAGTIGGDLFVDTNAGNATVALTGQVGSDIVVDAVGFSGTSAGTTHTDADGYVTTTESTSTPVGGTASLAVNAASLDVPASYGDIDVSGLGGSTVTIGAKSAVLAGAYDTELNVGGTYAATTSSSEFTDPAIGLATYHEEGTSTAVGGPASLTNAGTIGYDNGDDSATLASVTVASVGGATAVNTGKIFGSLSANALGTDTVTTVDQINLYDVTRVDTTVVEYTAVGGNAAITNSGLVTGSVSLAGATGTVTNSGTIGGDIAVGQSVDNYTTTSVDTLTQIGEELVTAQPEAPFTQTYTVNQNGTVEGDIRIGGAFGNYALAPSDGGEVTTAAVDTTAVDADGHPLTSVINATVNLGNNSVTNGGVYAEYDLDTGERFTNTVVNVASTAKLGGGVHGVEKLNKLGTGVFTLTGPSYVAATDVDPAEWTLDLGQFEILTGEVQLATDDGGVFGIRGDVKNAGSLVLGTRQTLVPTPFGSNLTSTATQTIAGVDVYQQGDFVQTSSGSLTVAMMPSLVRVVDPSINGSASSNEPLGVQQILFSQGLFTTPDKAFGSQYAALYAPSSWTIDGDLDLAGTVNVLMPKGGLFLDGQSLDLFSVSGDVTENATVATGTANNFVAFDLVSRTSDGRTIVAVVADRKGYETAAANSNAAAAGAALSAALPGVVADLTADAAGTATFASVQEFALTQDLATVMAGLDSQLTLAQATQALTELGGGSYYGSIATIRTTAPFIDVLSNRRLPEGATGFNLWIQPTGDFVRTSGDAATGASKIRSDNYGGSAGFGVATGSGEFGIGFGYGRTNSHSDDGLAKANADTWMVGGYARQSFGALTVAADLVFGWSNWDAYRSLPTLSRKATADFDSKETRGDLRIEYALQTGGLTVSPFGQLELRHYSFDGFAEEGAGSVGLSVAEASKTVFTPTVGVKLGGEFETGLATIRPEASVSYSFQGDNEADRTVAFLGAPAQNFRLQGVDPDGFVTVQAGLFADIGTRSGVFVRGSYSTGGGNNVAAIRTGVVIGF</sequence>
<dbReference type="EMBL" id="CP000677">
    <property type="protein sequence ID" value="ABP64661.1"/>
    <property type="molecule type" value="Genomic_DNA"/>
</dbReference>
<dbReference type="eggNOG" id="COG4625">
    <property type="taxonomic scope" value="Bacteria"/>
</dbReference>
<gene>
    <name evidence="4" type="ordered locus">Saro_3802</name>
</gene>
<feature type="chain" id="PRO_5002676812" evidence="2">
    <location>
        <begin position="28"/>
        <end position="2083"/>
    </location>
</feature>
<evidence type="ECO:0000256" key="2">
    <source>
        <dbReference type="SAM" id="SignalP"/>
    </source>
</evidence>
<dbReference type="RefSeq" id="WP_011907043.1">
    <property type="nucleotide sequence ID" value="NC_009427.1"/>
</dbReference>
<evidence type="ECO:0000256" key="1">
    <source>
        <dbReference type="SAM" id="MobiDB-lite"/>
    </source>
</evidence>
<dbReference type="InterPro" id="IPR036709">
    <property type="entry name" value="Autotransporte_beta_dom_sf"/>
</dbReference>
<evidence type="ECO:0000259" key="3">
    <source>
        <dbReference type="PROSITE" id="PS51208"/>
    </source>
</evidence>
<evidence type="ECO:0000313" key="5">
    <source>
        <dbReference type="Proteomes" id="UP000009134"/>
    </source>
</evidence>
<dbReference type="Gene3D" id="2.40.128.130">
    <property type="entry name" value="Autotransporter beta-domain"/>
    <property type="match status" value="1"/>
</dbReference>
<proteinExistence type="predicted"/>
<dbReference type="HOGENOM" id="CLU_232633_0_0_5"/>
<name>A4XFF0_NOVAD</name>
<dbReference type="KEGG" id="nar:Saro_3802"/>
<feature type="region of interest" description="Disordered" evidence="1">
    <location>
        <begin position="208"/>
        <end position="236"/>
    </location>
</feature>
<organism evidence="4 5">
    <name type="scientific">Novosphingobium aromaticivorans (strain ATCC 700278 / DSM 12444 / CCUG 56034 / CIP 105152 / NBRC 16084 / F199)</name>
    <dbReference type="NCBI Taxonomy" id="279238"/>
    <lineage>
        <taxon>Bacteria</taxon>
        <taxon>Pseudomonadati</taxon>
        <taxon>Pseudomonadota</taxon>
        <taxon>Alphaproteobacteria</taxon>
        <taxon>Sphingomonadales</taxon>
        <taxon>Sphingomonadaceae</taxon>
        <taxon>Novosphingobium</taxon>
    </lineage>
</organism>
<dbReference type="InterPro" id="IPR005546">
    <property type="entry name" value="Autotransporte_beta"/>
</dbReference>
<protein>
    <submittedName>
        <fullName evidence="4">Outer membrane autotransporter barrel domain</fullName>
    </submittedName>
</protein>
<evidence type="ECO:0000313" key="4">
    <source>
        <dbReference type="EMBL" id="ABP64661.1"/>
    </source>
</evidence>
<accession>A4XFF0</accession>
<feature type="domain" description="Autotransporter" evidence="3">
    <location>
        <begin position="1807"/>
        <end position="2083"/>
    </location>
</feature>
<reference evidence="4 5" key="1">
    <citation type="submission" date="2007-04" db="EMBL/GenBank/DDBJ databases">
        <title>Complete sequence of plasmid pNL2 of Novosphingobium aromaticivorans DSM 12444.</title>
        <authorList>
            <consortium name="US DOE Joint Genome Institute"/>
            <person name="Copeland A."/>
            <person name="Lucas S."/>
            <person name="Lapidus A."/>
            <person name="Barry K."/>
            <person name="Detter J.C."/>
            <person name="Glavina del Rio T."/>
            <person name="Hammon N."/>
            <person name="Israni S."/>
            <person name="Dalin E."/>
            <person name="Tice H."/>
            <person name="Pitluck S."/>
            <person name="Chertkov O."/>
            <person name="Han C."/>
            <person name="Thomson S."/>
            <person name="Schmutz J."/>
            <person name="Larimer F."/>
            <person name="Land M."/>
            <person name="Kyrpides N."/>
            <person name="Ivanova N."/>
            <person name="Fredrickson J."/>
            <person name="Romine M.F."/>
            <person name="Richardson P."/>
        </authorList>
    </citation>
    <scope>NUCLEOTIDE SEQUENCE [LARGE SCALE GENOMIC DNA]</scope>
    <source>
        <strain evidence="5">ATCC 700278 / DSM 12444 / CCUG 56034 / CIP 105152 / NBRC 16084 / F199</strain>
        <plasmid evidence="4 5">pNL2</plasmid>
    </source>
</reference>
<dbReference type="SUPFAM" id="SSF103515">
    <property type="entry name" value="Autotransporter"/>
    <property type="match status" value="1"/>
</dbReference>